<dbReference type="InterPro" id="IPR050855">
    <property type="entry name" value="NDM-1-like"/>
</dbReference>
<dbReference type="AlphaFoldDB" id="A0A4P2VJZ3"/>
<gene>
    <name evidence="3" type="ORF">JCM31447_13210</name>
</gene>
<dbReference type="Pfam" id="PF00753">
    <property type="entry name" value="Lactamase_B"/>
    <property type="match status" value="1"/>
</dbReference>
<evidence type="ECO:0000256" key="1">
    <source>
        <dbReference type="SAM" id="SignalP"/>
    </source>
</evidence>
<dbReference type="GO" id="GO:0016787">
    <property type="term" value="F:hydrolase activity"/>
    <property type="evidence" value="ECO:0007669"/>
    <property type="project" value="UniProtKB-KW"/>
</dbReference>
<accession>A0A4P2VJZ3</accession>
<proteinExistence type="predicted"/>
<dbReference type="CDD" id="cd07739">
    <property type="entry name" value="metallo-hydrolase-like_MBL-fold"/>
    <property type="match status" value="1"/>
</dbReference>
<dbReference type="SUPFAM" id="SSF56281">
    <property type="entry name" value="Metallo-hydrolase/oxidoreductase"/>
    <property type="match status" value="1"/>
</dbReference>
<feature type="chain" id="PRO_5020496941" evidence="1">
    <location>
        <begin position="25"/>
        <end position="299"/>
    </location>
</feature>
<keyword evidence="3" id="KW-0378">Hydrolase</keyword>
<protein>
    <submittedName>
        <fullName evidence="3">MBL fold metallo-hydrolase</fullName>
    </submittedName>
</protein>
<organism evidence="3 4">
    <name type="scientific">Fluviispira sanaruensis</name>
    <dbReference type="NCBI Taxonomy" id="2493639"/>
    <lineage>
        <taxon>Bacteria</taxon>
        <taxon>Pseudomonadati</taxon>
        <taxon>Bdellovibrionota</taxon>
        <taxon>Oligoflexia</taxon>
        <taxon>Silvanigrellales</taxon>
        <taxon>Silvanigrellaceae</taxon>
        <taxon>Fluviispira</taxon>
    </lineage>
</organism>
<dbReference type="InterPro" id="IPR001279">
    <property type="entry name" value="Metallo-B-lactamas"/>
</dbReference>
<keyword evidence="4" id="KW-1185">Reference proteome</keyword>
<evidence type="ECO:0000259" key="2">
    <source>
        <dbReference type="SMART" id="SM00849"/>
    </source>
</evidence>
<dbReference type="SMART" id="SM00849">
    <property type="entry name" value="Lactamase_B"/>
    <property type="match status" value="1"/>
</dbReference>
<feature type="domain" description="Metallo-beta-lactamase" evidence="2">
    <location>
        <begin position="48"/>
        <end position="233"/>
    </location>
</feature>
<dbReference type="PANTHER" id="PTHR42951:SF14">
    <property type="entry name" value="METALLO-BETA-LACTAMASE SUPERFAMILY PROTEIN"/>
    <property type="match status" value="1"/>
</dbReference>
<evidence type="ECO:0000313" key="4">
    <source>
        <dbReference type="Proteomes" id="UP000291236"/>
    </source>
</evidence>
<dbReference type="Proteomes" id="UP000291236">
    <property type="component" value="Chromosome"/>
</dbReference>
<keyword evidence="1" id="KW-0732">Signal</keyword>
<evidence type="ECO:0000313" key="3">
    <source>
        <dbReference type="EMBL" id="BBH52878.1"/>
    </source>
</evidence>
<dbReference type="EMBL" id="AP019368">
    <property type="protein sequence ID" value="BBH52878.1"/>
    <property type="molecule type" value="Genomic_DNA"/>
</dbReference>
<reference evidence="3 4" key="1">
    <citation type="submission" date="2018-12" db="EMBL/GenBank/DDBJ databases">
        <title>Rubrispira sanarue gen. nov., sp., nov., a member of the order Silvanigrellales, isolated from a brackish lake in Hamamatsu Japan.</title>
        <authorList>
            <person name="Maejima Y."/>
            <person name="Iino T."/>
            <person name="Muraguchi Y."/>
            <person name="Fukuda K."/>
            <person name="Nojiri H."/>
            <person name="Ohkuma M."/>
            <person name="Moriuchi R."/>
            <person name="Dohra H."/>
            <person name="Kimbara K."/>
            <person name="Shintani M."/>
        </authorList>
    </citation>
    <scope>NUCLEOTIDE SEQUENCE [LARGE SCALE GENOMIC DNA]</scope>
    <source>
        <strain evidence="3 4">RF1110005</strain>
    </source>
</reference>
<dbReference type="InterPro" id="IPR036866">
    <property type="entry name" value="RibonucZ/Hydroxyglut_hydro"/>
</dbReference>
<dbReference type="KEGG" id="sbf:JCM31447_13210"/>
<dbReference type="Gene3D" id="3.60.15.10">
    <property type="entry name" value="Ribonuclease Z/Hydroxyacylglutathione hydrolase-like"/>
    <property type="match status" value="1"/>
</dbReference>
<dbReference type="PANTHER" id="PTHR42951">
    <property type="entry name" value="METALLO-BETA-LACTAMASE DOMAIN-CONTAINING"/>
    <property type="match status" value="1"/>
</dbReference>
<sequence>MNFRKQLFGIVTFACTFFSLLAGAATLEIKPYNPVFDRKDKKIKPIFPVASVLITGKKDAVLIDAQFQKAFATDLVKMIKDSKKNLTTVFVTHKDPDFYFGLDTIKKEFPNVKILATKYTVNDIKASMDGKLKYWSPILKDQAPAKVILPEVLDGNSIMLEGEKIEVIGLDSAAPGDTFLWLPSNKTAVGGVIVYGNMHLWVADNQSEESRKHWFEAMDAMENLKPTKVIPGHYLSKPMKIESIKFTRDYLKKFEEEAKKAKDSKELIGSMKKLYPKIGGNTELEMSAKVIKGEMKWPM</sequence>
<dbReference type="RefSeq" id="WP_130607732.1">
    <property type="nucleotide sequence ID" value="NZ_AP019368.1"/>
</dbReference>
<dbReference type="OrthoDB" id="5293495at2"/>
<feature type="signal peptide" evidence="1">
    <location>
        <begin position="1"/>
        <end position="24"/>
    </location>
</feature>
<name>A0A4P2VJZ3_FLUSA</name>